<evidence type="ECO:0000256" key="3">
    <source>
        <dbReference type="ARBA" id="ARBA00022723"/>
    </source>
</evidence>
<evidence type="ECO:0000313" key="9">
    <source>
        <dbReference type="Proteomes" id="UP000288805"/>
    </source>
</evidence>
<keyword evidence="8" id="KW-0418">Kinase</keyword>
<gene>
    <name evidence="8" type="primary">VvCHDh000823_3</name>
    <name evidence="8" type="ORF">CK203_073821</name>
</gene>
<dbReference type="InterPro" id="IPR027417">
    <property type="entry name" value="P-loop_NTPase"/>
</dbReference>
<evidence type="ECO:0000256" key="2">
    <source>
        <dbReference type="ARBA" id="ARBA00012483"/>
    </source>
</evidence>
<dbReference type="InterPro" id="IPR001841">
    <property type="entry name" value="Znf_RING"/>
</dbReference>
<evidence type="ECO:0000256" key="4">
    <source>
        <dbReference type="ARBA" id="ARBA00022771"/>
    </source>
</evidence>
<evidence type="ECO:0000256" key="1">
    <source>
        <dbReference type="ARBA" id="ARBA00000900"/>
    </source>
</evidence>
<evidence type="ECO:0000259" key="7">
    <source>
        <dbReference type="PROSITE" id="PS50089"/>
    </source>
</evidence>
<evidence type="ECO:0000313" key="8">
    <source>
        <dbReference type="EMBL" id="RVW35586.1"/>
    </source>
</evidence>
<dbReference type="CDD" id="cd16454">
    <property type="entry name" value="RING-H2_PA-TM-RING"/>
    <property type="match status" value="1"/>
</dbReference>
<dbReference type="EC" id="2.3.2.27" evidence="2"/>
<accession>A0A438DJQ3</accession>
<dbReference type="Pfam" id="PF16575">
    <property type="entry name" value="CLP1_P"/>
    <property type="match status" value="1"/>
</dbReference>
<protein>
    <recommendedName>
        <fullName evidence="2">RING-type E3 ubiquitin transferase</fullName>
        <ecNumber evidence="2">2.3.2.27</ecNumber>
    </recommendedName>
</protein>
<dbReference type="GO" id="GO:0061630">
    <property type="term" value="F:ubiquitin protein ligase activity"/>
    <property type="evidence" value="ECO:0007669"/>
    <property type="project" value="UniProtKB-EC"/>
</dbReference>
<keyword evidence="8" id="KW-0808">Transferase</keyword>
<dbReference type="AlphaFoldDB" id="A0A438DJQ3"/>
<dbReference type="EMBL" id="QGNW01001602">
    <property type="protein sequence ID" value="RVW35586.1"/>
    <property type="molecule type" value="Genomic_DNA"/>
</dbReference>
<dbReference type="Gene3D" id="3.30.40.10">
    <property type="entry name" value="Zinc/RING finger domain, C3HC4 (zinc finger)"/>
    <property type="match status" value="1"/>
</dbReference>
<dbReference type="SMART" id="SM00184">
    <property type="entry name" value="RING"/>
    <property type="match status" value="1"/>
</dbReference>
<dbReference type="PANTHER" id="PTHR15710:SF77">
    <property type="entry name" value="RING-H2 FINGER PROTEIN ATL21B"/>
    <property type="match status" value="1"/>
</dbReference>
<evidence type="ECO:0000256" key="6">
    <source>
        <dbReference type="PROSITE-ProRule" id="PRU00175"/>
    </source>
</evidence>
<dbReference type="InterPro" id="IPR013083">
    <property type="entry name" value="Znf_RING/FYVE/PHD"/>
</dbReference>
<feature type="domain" description="RING-type" evidence="7">
    <location>
        <begin position="196"/>
        <end position="237"/>
    </location>
</feature>
<keyword evidence="3" id="KW-0479">Metal-binding</keyword>
<dbReference type="PROSITE" id="PS50089">
    <property type="entry name" value="ZF_RING_2"/>
    <property type="match status" value="1"/>
</dbReference>
<sequence>MAILVGPRCSILRQPDLVADGEDDEGLLSDVFFMEFHVRDAILNYWLEDDSPIRLRDVNTIGPMRRRLFVVRRDQLLRSQSLAFEHVSLLLFLMGIPSILHASFVQEIRSGAVLLANETTNIGRRIIPMVVDIDLWYMGEEEEEEEEDEDESNEIMAEVMRSSLNDVTDLSVPATRASIEALEKIKFEDVNSTDKCIICLEEFATELEVSRMPCSHVYHKDCIIEWLERSHMCPLCRFKMPAISTEAPSPDIYIPEEWSEAAETIAYDSVTSPPPVALVCGAKNCGKTTFSRLSQYSPSEAYAITWICVLYQKVAYLDTDVGQTEFTPPGFLSLTVIDQLTPDFDNPMPQDAREACNPKL</sequence>
<dbReference type="SUPFAM" id="SSF57850">
    <property type="entry name" value="RING/U-box"/>
    <property type="match status" value="1"/>
</dbReference>
<dbReference type="Pfam" id="PF13639">
    <property type="entry name" value="zf-RING_2"/>
    <property type="match status" value="1"/>
</dbReference>
<comment type="catalytic activity">
    <reaction evidence="1">
        <text>S-ubiquitinyl-[E2 ubiquitin-conjugating enzyme]-L-cysteine + [acceptor protein]-L-lysine = [E2 ubiquitin-conjugating enzyme]-L-cysteine + N(6)-ubiquitinyl-[acceptor protein]-L-lysine.</text>
        <dbReference type="EC" id="2.3.2.27"/>
    </reaction>
</comment>
<evidence type="ECO:0000256" key="5">
    <source>
        <dbReference type="ARBA" id="ARBA00022833"/>
    </source>
</evidence>
<dbReference type="PANTHER" id="PTHR15710">
    <property type="entry name" value="E3 UBIQUITIN-PROTEIN LIGASE PRAJA"/>
    <property type="match status" value="1"/>
</dbReference>
<proteinExistence type="predicted"/>
<organism evidence="8 9">
    <name type="scientific">Vitis vinifera</name>
    <name type="common">Grape</name>
    <dbReference type="NCBI Taxonomy" id="29760"/>
    <lineage>
        <taxon>Eukaryota</taxon>
        <taxon>Viridiplantae</taxon>
        <taxon>Streptophyta</taxon>
        <taxon>Embryophyta</taxon>
        <taxon>Tracheophyta</taxon>
        <taxon>Spermatophyta</taxon>
        <taxon>Magnoliopsida</taxon>
        <taxon>eudicotyledons</taxon>
        <taxon>Gunneridae</taxon>
        <taxon>Pentapetalae</taxon>
        <taxon>rosids</taxon>
        <taxon>Vitales</taxon>
        <taxon>Vitaceae</taxon>
        <taxon>Viteae</taxon>
        <taxon>Vitis</taxon>
    </lineage>
</organism>
<name>A0A438DJQ3_VITVI</name>
<keyword evidence="4 6" id="KW-0863">Zinc-finger</keyword>
<dbReference type="GO" id="GO:0016301">
    <property type="term" value="F:kinase activity"/>
    <property type="evidence" value="ECO:0007669"/>
    <property type="project" value="UniProtKB-KW"/>
</dbReference>
<dbReference type="InterPro" id="IPR032319">
    <property type="entry name" value="CLP1_P"/>
</dbReference>
<keyword evidence="5" id="KW-0862">Zinc</keyword>
<comment type="caution">
    <text evidence="8">The sequence shown here is derived from an EMBL/GenBank/DDBJ whole genome shotgun (WGS) entry which is preliminary data.</text>
</comment>
<dbReference type="Gene3D" id="3.40.50.300">
    <property type="entry name" value="P-loop containing nucleotide triphosphate hydrolases"/>
    <property type="match status" value="1"/>
</dbReference>
<reference evidence="8 9" key="1">
    <citation type="journal article" date="2018" name="PLoS Genet.">
        <title>Population sequencing reveals clonal diversity and ancestral inbreeding in the grapevine cultivar Chardonnay.</title>
        <authorList>
            <person name="Roach M.J."/>
            <person name="Johnson D.L."/>
            <person name="Bohlmann J."/>
            <person name="van Vuuren H.J."/>
            <person name="Jones S.J."/>
            <person name="Pretorius I.S."/>
            <person name="Schmidt S.A."/>
            <person name="Borneman A.R."/>
        </authorList>
    </citation>
    <scope>NUCLEOTIDE SEQUENCE [LARGE SCALE GENOMIC DNA]</scope>
    <source>
        <strain evidence="9">cv. Chardonnay</strain>
        <tissue evidence="8">Leaf</tissue>
    </source>
</reference>
<dbReference type="GO" id="GO:0008270">
    <property type="term" value="F:zinc ion binding"/>
    <property type="evidence" value="ECO:0007669"/>
    <property type="project" value="UniProtKB-KW"/>
</dbReference>
<dbReference type="Proteomes" id="UP000288805">
    <property type="component" value="Unassembled WGS sequence"/>
</dbReference>